<feature type="domain" description="E3 UFM1-protein ligase-like C-terminal" evidence="10">
    <location>
        <begin position="652"/>
        <end position="747"/>
    </location>
</feature>
<dbReference type="GO" id="GO:0032434">
    <property type="term" value="P:regulation of proteasomal ubiquitin-dependent protein catabolic process"/>
    <property type="evidence" value="ECO:0007669"/>
    <property type="project" value="TreeGrafter"/>
</dbReference>
<name>A0A9N9SGL3_PHACE</name>
<evidence type="ECO:0000256" key="4">
    <source>
        <dbReference type="ARBA" id="ARBA00022679"/>
    </source>
</evidence>
<evidence type="ECO:0000256" key="5">
    <source>
        <dbReference type="ARBA" id="ARBA00022786"/>
    </source>
</evidence>
<dbReference type="InterPro" id="IPR056579">
    <property type="entry name" value="Ufl1_N"/>
</dbReference>
<dbReference type="Pfam" id="PF25041">
    <property type="entry name" value="UFL1_C"/>
    <property type="match status" value="1"/>
</dbReference>
<dbReference type="GO" id="GO:1990592">
    <property type="term" value="P:protein K69-linked ufmylation"/>
    <property type="evidence" value="ECO:0007669"/>
    <property type="project" value="TreeGrafter"/>
</dbReference>
<evidence type="ECO:0000256" key="6">
    <source>
        <dbReference type="ARBA" id="ARBA00030452"/>
    </source>
</evidence>
<keyword evidence="12" id="KW-1185">Reference proteome</keyword>
<comment type="similarity">
    <text evidence="2">Belongs to the UFL1 family.</text>
</comment>
<keyword evidence="4" id="KW-0808">Transferase</keyword>
<feature type="domain" description="E3 UFM1-protein ligase 1-like" evidence="9">
    <location>
        <begin position="529"/>
        <end position="646"/>
    </location>
</feature>
<feature type="region of interest" description="Disordered" evidence="7">
    <location>
        <begin position="404"/>
        <end position="458"/>
    </location>
</feature>
<evidence type="ECO:0000259" key="9">
    <source>
        <dbReference type="Pfam" id="PF23659"/>
    </source>
</evidence>
<dbReference type="PANTHER" id="PTHR31057:SF0">
    <property type="entry name" value="E3 UFM1-PROTEIN LIGASE 1"/>
    <property type="match status" value="1"/>
</dbReference>
<dbReference type="OrthoDB" id="10258297at2759"/>
<organism evidence="11 12">
    <name type="scientific">Phaedon cochleariae</name>
    <name type="common">Mustard beetle</name>
    <dbReference type="NCBI Taxonomy" id="80249"/>
    <lineage>
        <taxon>Eukaryota</taxon>
        <taxon>Metazoa</taxon>
        <taxon>Ecdysozoa</taxon>
        <taxon>Arthropoda</taxon>
        <taxon>Hexapoda</taxon>
        <taxon>Insecta</taxon>
        <taxon>Pterygota</taxon>
        <taxon>Neoptera</taxon>
        <taxon>Endopterygota</taxon>
        <taxon>Coleoptera</taxon>
        <taxon>Polyphaga</taxon>
        <taxon>Cucujiformia</taxon>
        <taxon>Chrysomeloidea</taxon>
        <taxon>Chrysomelidae</taxon>
        <taxon>Chrysomelinae</taxon>
        <taxon>Chrysomelini</taxon>
        <taxon>Phaedon</taxon>
    </lineage>
</organism>
<evidence type="ECO:0000256" key="1">
    <source>
        <dbReference type="ARBA" id="ARBA00003950"/>
    </source>
</evidence>
<keyword evidence="5" id="KW-0833">Ubl conjugation pathway</keyword>
<evidence type="ECO:0000256" key="2">
    <source>
        <dbReference type="ARBA" id="ARBA00010789"/>
    </source>
</evidence>
<dbReference type="Pfam" id="PF25870">
    <property type="entry name" value="WHD_UFL1_5th"/>
    <property type="match status" value="1"/>
</dbReference>
<dbReference type="InterPro" id="IPR056580">
    <property type="entry name" value="Ufl1_dom"/>
</dbReference>
<dbReference type="Proteomes" id="UP001153737">
    <property type="component" value="Chromosome 6"/>
</dbReference>
<dbReference type="Pfam" id="PF09743">
    <property type="entry name" value="E3_UFM1_ligase"/>
    <property type="match status" value="1"/>
</dbReference>
<dbReference type="EMBL" id="OU896712">
    <property type="protein sequence ID" value="CAG9822394.1"/>
    <property type="molecule type" value="Genomic_DNA"/>
</dbReference>
<feature type="domain" description="E3 UFM1-protein ligase 1-like N-terminal" evidence="8">
    <location>
        <begin position="6"/>
        <end position="279"/>
    </location>
</feature>
<evidence type="ECO:0000313" key="12">
    <source>
        <dbReference type="Proteomes" id="UP001153737"/>
    </source>
</evidence>
<dbReference type="PANTHER" id="PTHR31057">
    <property type="entry name" value="E3 UFM1-PROTEIN LIGASE 1"/>
    <property type="match status" value="1"/>
</dbReference>
<accession>A0A9N9SGL3</accession>
<dbReference type="InterPro" id="IPR018611">
    <property type="entry name" value="Ufl1"/>
</dbReference>
<sequence>MADWEEVKRLAADFQKVQLSSTTQKLSERNCIEIVSWLLERKMVDLIFTSDGKEYLTPSQLVSDIRGELYDSGGRVNLVELAKTIGVDLAHINNHMNEVLRSNKEIQSILGQLIDSSYITRIAGEINEKLLQQGQINVSDLTIQYDLPADFLQQQVIEKNLGKIIFGKQDRNDPKLFFTESFIARSKAKIRGALAGLTKPTSVSLILSHIDMSEKLLFSLFDQTAMYGSLTSKQSGAQYVPNVYARSQNDWVNQFYKQNGYLEYDALTRLGISDHKNYIKKQLASEEYKTLNSLIVSKNILERMEADIEECISSKSFLDMQSNLPSVFNQKDIEMVLDLILTGQRLAQTVVIDSHIISKAFMDNLSDSCGSMLNENAKVIVESGKYQQHQISLQAACLRSQKSEEVEEKVDKREERRKKAAGGKSGGGTQGRETKTKSTKKAGRSGNRNNSESEQLEESAKKSSLEIISFNEIRAALLSALEEEGIEDDIIDGIVSHLLPKLNEKGLEIASNIYSTTVADRTATRRQTHNELQNKLNLLIGDVRLFEKGLKLLPQDLQAQLVKYLLKTLCTDVVNEILNYLATELNLNAIAESFNVEQRSKFVNDLPAEYRNALAPLVKSLVGQNIDDFLSAVDAALACCSMILKKIDKKKDRTTVLNHKHQLLEELNRCEDVALVLHLAILAIFTSATQCMLHCSGRHVAGVLSFLKQYLSEEQAEELTSYHDFVTLMLGGGSEVESAKEKLKEKIPAVKNIANEYKKPGIEKS</sequence>
<protein>
    <recommendedName>
        <fullName evidence="3">E3 UFM1-protein ligase 1 homolog</fullName>
    </recommendedName>
    <alternativeName>
        <fullName evidence="6">E3 UFM1-protein transferase 1 homolog</fullName>
    </alternativeName>
</protein>
<feature type="compositionally biased region" description="Basic and acidic residues" evidence="7">
    <location>
        <begin position="404"/>
        <end position="414"/>
    </location>
</feature>
<evidence type="ECO:0000256" key="3">
    <source>
        <dbReference type="ARBA" id="ARBA00014160"/>
    </source>
</evidence>
<dbReference type="GO" id="GO:0034976">
    <property type="term" value="P:response to endoplasmic reticulum stress"/>
    <property type="evidence" value="ECO:0007669"/>
    <property type="project" value="TreeGrafter"/>
</dbReference>
<dbReference type="GO" id="GO:0005789">
    <property type="term" value="C:endoplasmic reticulum membrane"/>
    <property type="evidence" value="ECO:0007669"/>
    <property type="project" value="TreeGrafter"/>
</dbReference>
<comment type="function">
    <text evidence="1">E3 UFM1-protein ligase that mediates ufmylation of target proteins.</text>
</comment>
<proteinExistence type="inferred from homology"/>
<evidence type="ECO:0000313" key="11">
    <source>
        <dbReference type="EMBL" id="CAG9822394.1"/>
    </source>
</evidence>
<evidence type="ECO:0000256" key="7">
    <source>
        <dbReference type="SAM" id="MobiDB-lite"/>
    </source>
</evidence>
<dbReference type="Pfam" id="PF23659">
    <property type="entry name" value="UFL1"/>
    <property type="match status" value="1"/>
</dbReference>
<reference evidence="11" key="2">
    <citation type="submission" date="2022-10" db="EMBL/GenBank/DDBJ databases">
        <authorList>
            <consortium name="ENA_rothamsted_submissions"/>
            <consortium name="culmorum"/>
            <person name="King R."/>
        </authorList>
    </citation>
    <scope>NUCLEOTIDE SEQUENCE</scope>
</reference>
<evidence type="ECO:0000259" key="8">
    <source>
        <dbReference type="Pfam" id="PF09743"/>
    </source>
</evidence>
<dbReference type="AlphaFoldDB" id="A0A9N9SGL3"/>
<gene>
    <name evidence="11" type="ORF">PHAECO_LOCUS10297</name>
</gene>
<dbReference type="GO" id="GO:0061666">
    <property type="term" value="F:UFM1 ligase activity"/>
    <property type="evidence" value="ECO:0007669"/>
    <property type="project" value="InterPro"/>
</dbReference>
<evidence type="ECO:0000259" key="10">
    <source>
        <dbReference type="Pfam" id="PF25041"/>
    </source>
</evidence>
<reference evidence="11" key="1">
    <citation type="submission" date="2022-01" db="EMBL/GenBank/DDBJ databases">
        <authorList>
            <person name="King R."/>
        </authorList>
    </citation>
    <scope>NUCLEOTIDE SEQUENCE</scope>
</reference>
<dbReference type="InterPro" id="IPR056761">
    <property type="entry name" value="Ufl1-like_C"/>
</dbReference>